<keyword evidence="3" id="KW-1185">Reference proteome</keyword>
<accession>A0ABU6QD20</accession>
<dbReference type="Proteomes" id="UP001341840">
    <property type="component" value="Unassembled WGS sequence"/>
</dbReference>
<comment type="caution">
    <text evidence="2">The sequence shown here is derived from an EMBL/GenBank/DDBJ whole genome shotgun (WGS) entry which is preliminary data.</text>
</comment>
<feature type="region of interest" description="Disordered" evidence="1">
    <location>
        <begin position="345"/>
        <end position="399"/>
    </location>
</feature>
<evidence type="ECO:0000313" key="3">
    <source>
        <dbReference type="Proteomes" id="UP001341840"/>
    </source>
</evidence>
<evidence type="ECO:0000256" key="1">
    <source>
        <dbReference type="SAM" id="MobiDB-lite"/>
    </source>
</evidence>
<protein>
    <submittedName>
        <fullName evidence="2">Uncharacterized protein</fullName>
    </submittedName>
</protein>
<sequence>MRERKCSFQGEAPGRVRGLNPKKAVCGMSFRLSSADVAKKGDDFCTFFERESSGSEEKKKKEIVPLPVPVTLVTEIGKKKSCQELKVSRPLDAAETRLYGWVEEAVLTQPSVVQSDLLLEFRRNFPLMEDSGTEGDYVLEAAGPSDRVPFRAGKGDPHFLWRDVMTRCRVAVSQLHLNEWGFILAFEKVCLHYGFRPTIRLFFYIYDIHFPRVVMGTSSSGHAKALDHENKPFSWVYWNPGAKDFTVYNLEPLEMASFKFLVSLPGGLPKRNMFTCRWILDGFDAEVGKFLDDLLEVKMKKTKLDNLMAMMEDSSRMGPWAVLLTGRPFATATAAAAAAASASAAAAGPTPVESSSQVPPVLTASKTHRTKKQSSKRDRSKVVNLEGEEGLREDPAADL</sequence>
<organism evidence="2 3">
    <name type="scientific">Stylosanthes scabra</name>
    <dbReference type="NCBI Taxonomy" id="79078"/>
    <lineage>
        <taxon>Eukaryota</taxon>
        <taxon>Viridiplantae</taxon>
        <taxon>Streptophyta</taxon>
        <taxon>Embryophyta</taxon>
        <taxon>Tracheophyta</taxon>
        <taxon>Spermatophyta</taxon>
        <taxon>Magnoliopsida</taxon>
        <taxon>eudicotyledons</taxon>
        <taxon>Gunneridae</taxon>
        <taxon>Pentapetalae</taxon>
        <taxon>rosids</taxon>
        <taxon>fabids</taxon>
        <taxon>Fabales</taxon>
        <taxon>Fabaceae</taxon>
        <taxon>Papilionoideae</taxon>
        <taxon>50 kb inversion clade</taxon>
        <taxon>dalbergioids sensu lato</taxon>
        <taxon>Dalbergieae</taxon>
        <taxon>Pterocarpus clade</taxon>
        <taxon>Stylosanthes</taxon>
    </lineage>
</organism>
<proteinExistence type="predicted"/>
<evidence type="ECO:0000313" key="2">
    <source>
        <dbReference type="EMBL" id="MED6109144.1"/>
    </source>
</evidence>
<dbReference type="EMBL" id="JASCZI010000131">
    <property type="protein sequence ID" value="MED6109144.1"/>
    <property type="molecule type" value="Genomic_DNA"/>
</dbReference>
<reference evidence="2 3" key="1">
    <citation type="journal article" date="2023" name="Plants (Basel)">
        <title>Bridging the Gap: Combining Genomics and Transcriptomics Approaches to Understand Stylosanthes scabra, an Orphan Legume from the Brazilian Caatinga.</title>
        <authorList>
            <person name="Ferreira-Neto J.R.C."/>
            <person name="da Silva M.D."/>
            <person name="Binneck E."/>
            <person name="de Melo N.F."/>
            <person name="da Silva R.H."/>
            <person name="de Melo A.L.T.M."/>
            <person name="Pandolfi V."/>
            <person name="Bustamante F.O."/>
            <person name="Brasileiro-Vidal A.C."/>
            <person name="Benko-Iseppon A.M."/>
        </authorList>
    </citation>
    <scope>NUCLEOTIDE SEQUENCE [LARGE SCALE GENOMIC DNA]</scope>
    <source>
        <tissue evidence="2">Leaves</tissue>
    </source>
</reference>
<name>A0ABU6QD20_9FABA</name>
<feature type="compositionally biased region" description="Basic and acidic residues" evidence="1">
    <location>
        <begin position="389"/>
        <end position="399"/>
    </location>
</feature>
<gene>
    <name evidence="2" type="ORF">PIB30_030929</name>
</gene>